<reference evidence="1" key="1">
    <citation type="journal article" date="2023" name="Nat. Commun.">
        <title>Diploid and tetraploid genomes of Acorus and the evolution of monocots.</title>
        <authorList>
            <person name="Ma L."/>
            <person name="Liu K.W."/>
            <person name="Li Z."/>
            <person name="Hsiao Y.Y."/>
            <person name="Qi Y."/>
            <person name="Fu T."/>
            <person name="Tang G.D."/>
            <person name="Zhang D."/>
            <person name="Sun W.H."/>
            <person name="Liu D.K."/>
            <person name="Li Y."/>
            <person name="Chen G.Z."/>
            <person name="Liu X.D."/>
            <person name="Liao X.Y."/>
            <person name="Jiang Y.T."/>
            <person name="Yu X."/>
            <person name="Hao Y."/>
            <person name="Huang J."/>
            <person name="Zhao X.W."/>
            <person name="Ke S."/>
            <person name="Chen Y.Y."/>
            <person name="Wu W.L."/>
            <person name="Hsu J.L."/>
            <person name="Lin Y.F."/>
            <person name="Huang M.D."/>
            <person name="Li C.Y."/>
            <person name="Huang L."/>
            <person name="Wang Z.W."/>
            <person name="Zhao X."/>
            <person name="Zhong W.Y."/>
            <person name="Peng D.H."/>
            <person name="Ahmad S."/>
            <person name="Lan S."/>
            <person name="Zhang J.S."/>
            <person name="Tsai W.C."/>
            <person name="Van de Peer Y."/>
            <person name="Liu Z.J."/>
        </authorList>
    </citation>
    <scope>NUCLEOTIDE SEQUENCE</scope>
    <source>
        <strain evidence="1">CP</strain>
    </source>
</reference>
<accession>A0AAV9CQV0</accession>
<reference evidence="1" key="2">
    <citation type="submission" date="2023-06" db="EMBL/GenBank/DDBJ databases">
        <authorList>
            <person name="Ma L."/>
            <person name="Liu K.-W."/>
            <person name="Li Z."/>
            <person name="Hsiao Y.-Y."/>
            <person name="Qi Y."/>
            <person name="Fu T."/>
            <person name="Tang G."/>
            <person name="Zhang D."/>
            <person name="Sun W.-H."/>
            <person name="Liu D.-K."/>
            <person name="Li Y."/>
            <person name="Chen G.-Z."/>
            <person name="Liu X.-D."/>
            <person name="Liao X.-Y."/>
            <person name="Jiang Y.-T."/>
            <person name="Yu X."/>
            <person name="Hao Y."/>
            <person name="Huang J."/>
            <person name="Zhao X.-W."/>
            <person name="Ke S."/>
            <person name="Chen Y.-Y."/>
            <person name="Wu W.-L."/>
            <person name="Hsu J.-L."/>
            <person name="Lin Y.-F."/>
            <person name="Huang M.-D."/>
            <person name="Li C.-Y."/>
            <person name="Huang L."/>
            <person name="Wang Z.-W."/>
            <person name="Zhao X."/>
            <person name="Zhong W.-Y."/>
            <person name="Peng D.-H."/>
            <person name="Ahmad S."/>
            <person name="Lan S."/>
            <person name="Zhang J.-S."/>
            <person name="Tsai W.-C."/>
            <person name="Van De Peer Y."/>
            <person name="Liu Z.-J."/>
        </authorList>
    </citation>
    <scope>NUCLEOTIDE SEQUENCE</scope>
    <source>
        <strain evidence="1">CP</strain>
        <tissue evidence="1">Leaves</tissue>
    </source>
</reference>
<dbReference type="EMBL" id="JAUJYO010000017">
    <property type="protein sequence ID" value="KAK1291170.1"/>
    <property type="molecule type" value="Genomic_DNA"/>
</dbReference>
<organism evidence="1 2">
    <name type="scientific">Acorus calamus</name>
    <name type="common">Sweet flag</name>
    <dbReference type="NCBI Taxonomy" id="4465"/>
    <lineage>
        <taxon>Eukaryota</taxon>
        <taxon>Viridiplantae</taxon>
        <taxon>Streptophyta</taxon>
        <taxon>Embryophyta</taxon>
        <taxon>Tracheophyta</taxon>
        <taxon>Spermatophyta</taxon>
        <taxon>Magnoliopsida</taxon>
        <taxon>Liliopsida</taxon>
        <taxon>Acoraceae</taxon>
        <taxon>Acorus</taxon>
    </lineage>
</organism>
<evidence type="ECO:0000313" key="1">
    <source>
        <dbReference type="EMBL" id="KAK1291170.1"/>
    </source>
</evidence>
<gene>
    <name evidence="1" type="ORF">QJS10_CPB17g00753</name>
</gene>
<dbReference type="AlphaFoldDB" id="A0AAV9CQV0"/>
<sequence length="271" mass="28538">MEVNGSGVAKSSSHSFAYVVRSGASDEEGLAGKSILEEPIRRVVARVLVAERNSVGTTSQALDHTGVGALSASQIGSAPKASTHQIKTLGEVLSHRSPALSMGSPALCSAPSIHGSMGCGSWVNQLGDDRSTSSEGSCGLSMMEEDSLLDGEEGSSVHAVQSELASSLTPAVLRLKGISDWIGESKGSPISSNTSSQMRTPGAEVARLEGTSVRNGDSRSSSISSVAFPRLLRCSLESVEFKGFQRRHGLYPLKSLQLYKLIGEKRYRRNT</sequence>
<protein>
    <submittedName>
        <fullName evidence="1">Uncharacterized protein</fullName>
    </submittedName>
</protein>
<name>A0AAV9CQV0_ACOCL</name>
<proteinExistence type="predicted"/>
<evidence type="ECO:0000313" key="2">
    <source>
        <dbReference type="Proteomes" id="UP001180020"/>
    </source>
</evidence>
<dbReference type="Proteomes" id="UP001180020">
    <property type="component" value="Unassembled WGS sequence"/>
</dbReference>
<keyword evidence="2" id="KW-1185">Reference proteome</keyword>
<comment type="caution">
    <text evidence="1">The sequence shown here is derived from an EMBL/GenBank/DDBJ whole genome shotgun (WGS) entry which is preliminary data.</text>
</comment>